<feature type="domain" description="HTH arsR-type" evidence="4">
    <location>
        <begin position="60"/>
        <end position="150"/>
    </location>
</feature>
<keyword evidence="3" id="KW-0804">Transcription</keyword>
<dbReference type="Gene3D" id="1.10.10.10">
    <property type="entry name" value="Winged helix-like DNA-binding domain superfamily/Winged helix DNA-binding domain"/>
    <property type="match status" value="1"/>
</dbReference>
<dbReference type="GO" id="GO:0003700">
    <property type="term" value="F:DNA-binding transcription factor activity"/>
    <property type="evidence" value="ECO:0007669"/>
    <property type="project" value="InterPro"/>
</dbReference>
<gene>
    <name evidence="5" type="primary">arsR</name>
    <name evidence="5" type="ordered locus">BCQ_2289</name>
</gene>
<dbReference type="EMBL" id="CP000227">
    <property type="protein sequence ID" value="ACM12717.1"/>
    <property type="molecule type" value="Genomic_DNA"/>
</dbReference>
<keyword evidence="2" id="KW-0238">DNA-binding</keyword>
<protein>
    <submittedName>
        <fullName evidence="5">Transcriptional regulator, ArsR family</fullName>
    </submittedName>
</protein>
<proteinExistence type="predicted"/>
<dbReference type="InterPro" id="IPR011991">
    <property type="entry name" value="ArsR-like_HTH"/>
</dbReference>
<dbReference type="Pfam" id="PF01022">
    <property type="entry name" value="HTH_5"/>
    <property type="match status" value="1"/>
</dbReference>
<dbReference type="InterPro" id="IPR036390">
    <property type="entry name" value="WH_DNA-bd_sf"/>
</dbReference>
<dbReference type="GO" id="GO:0003677">
    <property type="term" value="F:DNA binding"/>
    <property type="evidence" value="ECO:0007669"/>
    <property type="project" value="UniProtKB-KW"/>
</dbReference>
<dbReference type="Proteomes" id="UP000000441">
    <property type="component" value="Chromosome"/>
</dbReference>
<evidence type="ECO:0000256" key="1">
    <source>
        <dbReference type="ARBA" id="ARBA00023015"/>
    </source>
</evidence>
<evidence type="ECO:0000313" key="6">
    <source>
        <dbReference type="Proteomes" id="UP000000441"/>
    </source>
</evidence>
<evidence type="ECO:0000259" key="4">
    <source>
        <dbReference type="PROSITE" id="PS50987"/>
    </source>
</evidence>
<dbReference type="PANTHER" id="PTHR43132">
    <property type="entry name" value="ARSENICAL RESISTANCE OPERON REPRESSOR ARSR-RELATED"/>
    <property type="match status" value="1"/>
</dbReference>
<dbReference type="KEGG" id="bcq:BCQ_2289"/>
<dbReference type="SUPFAM" id="SSF46785">
    <property type="entry name" value="Winged helix' DNA-binding domain"/>
    <property type="match status" value="1"/>
</dbReference>
<reference evidence="5 6" key="1">
    <citation type="journal article" date="2009" name="J. Bacteriol.">
        <title>Complete genome sequence of the extremophilic Bacillus cereus strain Q1 with industrial applications.</title>
        <authorList>
            <person name="Xiong Z."/>
            <person name="Jiang Y."/>
            <person name="Qi D."/>
            <person name="Lu H."/>
            <person name="Yang F."/>
            <person name="Yang J."/>
            <person name="Chen L."/>
            <person name="Sun L."/>
            <person name="Xu X."/>
            <person name="Xue Y."/>
            <person name="Zhu Y."/>
            <person name="Jin Q."/>
        </authorList>
    </citation>
    <scope>NUCLEOTIDE SEQUENCE [LARGE SCALE GENOMIC DNA]</scope>
    <source>
        <strain evidence="5 6">Q1</strain>
    </source>
</reference>
<dbReference type="InterPro" id="IPR036388">
    <property type="entry name" value="WH-like_DNA-bd_sf"/>
</dbReference>
<dbReference type="InterPro" id="IPR051011">
    <property type="entry name" value="Metal_resp_trans_reg"/>
</dbReference>
<dbReference type="HOGENOM" id="CLU_097806_6_2_9"/>
<organism evidence="5 6">
    <name type="scientific">Bacillus cereus (strain Q1)</name>
    <dbReference type="NCBI Taxonomy" id="361100"/>
    <lineage>
        <taxon>Bacteria</taxon>
        <taxon>Bacillati</taxon>
        <taxon>Bacillota</taxon>
        <taxon>Bacilli</taxon>
        <taxon>Bacillales</taxon>
        <taxon>Bacillaceae</taxon>
        <taxon>Bacillus</taxon>
        <taxon>Bacillus cereus group</taxon>
    </lineage>
</organism>
<dbReference type="AlphaFoldDB" id="B9J005"/>
<evidence type="ECO:0000256" key="3">
    <source>
        <dbReference type="ARBA" id="ARBA00023163"/>
    </source>
</evidence>
<dbReference type="CDD" id="cd00090">
    <property type="entry name" value="HTH_ARSR"/>
    <property type="match status" value="1"/>
</dbReference>
<dbReference type="PANTHER" id="PTHR43132:SF2">
    <property type="entry name" value="ARSENICAL RESISTANCE OPERON REPRESSOR ARSR-RELATED"/>
    <property type="match status" value="1"/>
</dbReference>
<accession>B9J005</accession>
<keyword evidence="1" id="KW-0805">Transcription regulation</keyword>
<dbReference type="PROSITE" id="PS50987">
    <property type="entry name" value="HTH_ARSR_2"/>
    <property type="match status" value="1"/>
</dbReference>
<evidence type="ECO:0000256" key="2">
    <source>
        <dbReference type="ARBA" id="ARBA00023125"/>
    </source>
</evidence>
<sequence length="150" mass="17432">MYMYQINKVNVSSVFKNLKSFYFYMKVLIEGFKNFGNRSYKNGIHIKGECLMTTYTSEMKKTLVSEEDVDILKIMAHPIRLQIVNELSTRKTCNVTQLTELLNIPQSTVSQHLSKMKGKVLRAERRGLEIYYHINNLKASKIVNVLGYIN</sequence>
<dbReference type="SMART" id="SM00418">
    <property type="entry name" value="HTH_ARSR"/>
    <property type="match status" value="1"/>
</dbReference>
<dbReference type="NCBIfam" id="NF033788">
    <property type="entry name" value="HTH_metalloreg"/>
    <property type="match status" value="1"/>
</dbReference>
<evidence type="ECO:0000313" key="5">
    <source>
        <dbReference type="EMBL" id="ACM12717.1"/>
    </source>
</evidence>
<dbReference type="InterPro" id="IPR001845">
    <property type="entry name" value="HTH_ArsR_DNA-bd_dom"/>
</dbReference>
<name>B9J005_BACCQ</name>